<gene>
    <name evidence="1" type="ORF">DARMORV10_A02P20370.1</name>
</gene>
<accession>A0A816WZA9</accession>
<dbReference type="EMBL" id="HG994356">
    <property type="protein sequence ID" value="CAF2140288.1"/>
    <property type="molecule type" value="Genomic_DNA"/>
</dbReference>
<dbReference type="Proteomes" id="UP001295469">
    <property type="component" value="Chromosome A02"/>
</dbReference>
<feature type="non-terminal residue" evidence="1">
    <location>
        <position position="1"/>
    </location>
</feature>
<proteinExistence type="predicted"/>
<protein>
    <submittedName>
        <fullName evidence="1">(rape) hypothetical protein</fullName>
    </submittedName>
</protein>
<evidence type="ECO:0000313" key="1">
    <source>
        <dbReference type="EMBL" id="CAF2140288.1"/>
    </source>
</evidence>
<sequence>KTGCDTQLLNSSVRYTSFFLSFLTNLYADELKKLNGYLNFYDVIL</sequence>
<reference evidence="1" key="1">
    <citation type="submission" date="2021-01" db="EMBL/GenBank/DDBJ databases">
        <authorList>
            <consortium name="Genoscope - CEA"/>
            <person name="William W."/>
        </authorList>
    </citation>
    <scope>NUCLEOTIDE SEQUENCE</scope>
</reference>
<dbReference type="AlphaFoldDB" id="A0A816WZA9"/>
<name>A0A816WZA9_BRANA</name>
<organism evidence="1">
    <name type="scientific">Brassica napus</name>
    <name type="common">Rape</name>
    <dbReference type="NCBI Taxonomy" id="3708"/>
    <lineage>
        <taxon>Eukaryota</taxon>
        <taxon>Viridiplantae</taxon>
        <taxon>Streptophyta</taxon>
        <taxon>Embryophyta</taxon>
        <taxon>Tracheophyta</taxon>
        <taxon>Spermatophyta</taxon>
        <taxon>Magnoliopsida</taxon>
        <taxon>eudicotyledons</taxon>
        <taxon>Gunneridae</taxon>
        <taxon>Pentapetalae</taxon>
        <taxon>rosids</taxon>
        <taxon>malvids</taxon>
        <taxon>Brassicales</taxon>
        <taxon>Brassicaceae</taxon>
        <taxon>Brassiceae</taxon>
        <taxon>Brassica</taxon>
    </lineage>
</organism>